<keyword evidence="5" id="KW-0560">Oxidoreductase</keyword>
<keyword evidence="7" id="KW-0503">Monooxygenase</keyword>
<dbReference type="CDD" id="cd11041">
    <property type="entry name" value="CYP503A1-like"/>
    <property type="match status" value="1"/>
</dbReference>
<accession>A0ABQ1ACI9</accession>
<dbReference type="PRINTS" id="PR00385">
    <property type="entry name" value="P450"/>
</dbReference>
<keyword evidence="10" id="KW-1185">Reference proteome</keyword>
<organism evidence="9 10">
    <name type="scientific">Aspergillus udagawae</name>
    <dbReference type="NCBI Taxonomy" id="91492"/>
    <lineage>
        <taxon>Eukaryota</taxon>
        <taxon>Fungi</taxon>
        <taxon>Dikarya</taxon>
        <taxon>Ascomycota</taxon>
        <taxon>Pezizomycotina</taxon>
        <taxon>Eurotiomycetes</taxon>
        <taxon>Eurotiomycetidae</taxon>
        <taxon>Eurotiales</taxon>
        <taxon>Aspergillaceae</taxon>
        <taxon>Aspergillus</taxon>
        <taxon>Aspergillus subgen. Fumigati</taxon>
    </lineage>
</organism>
<protein>
    <submittedName>
        <fullName evidence="9">Meroterpenoid PM-122-9-7565</fullName>
    </submittedName>
</protein>
<dbReference type="SUPFAM" id="SSF48264">
    <property type="entry name" value="Cytochrome P450"/>
    <property type="match status" value="1"/>
</dbReference>
<dbReference type="PANTHER" id="PTHR46206:SF2">
    <property type="entry name" value="CYTOCHROME P450 MONOOXYGENASE AUSG-RELATED"/>
    <property type="match status" value="1"/>
</dbReference>
<evidence type="ECO:0000313" key="9">
    <source>
        <dbReference type="EMBL" id="GFF78849.1"/>
    </source>
</evidence>
<dbReference type="InterPro" id="IPR002403">
    <property type="entry name" value="Cyt_P450_E_grp-IV"/>
</dbReference>
<evidence type="ECO:0000256" key="5">
    <source>
        <dbReference type="ARBA" id="ARBA00023002"/>
    </source>
</evidence>
<dbReference type="InterPro" id="IPR036396">
    <property type="entry name" value="Cyt_P450_sf"/>
</dbReference>
<feature type="chain" id="PRO_5046655676" evidence="8">
    <location>
        <begin position="32"/>
        <end position="386"/>
    </location>
</feature>
<evidence type="ECO:0000256" key="7">
    <source>
        <dbReference type="ARBA" id="ARBA00023033"/>
    </source>
</evidence>
<dbReference type="EMBL" id="BLKG01000016">
    <property type="protein sequence ID" value="GFF78849.1"/>
    <property type="molecule type" value="Genomic_DNA"/>
</dbReference>
<proteinExistence type="inferred from homology"/>
<name>A0ABQ1ACI9_9EURO</name>
<evidence type="ECO:0000256" key="8">
    <source>
        <dbReference type="SAM" id="SignalP"/>
    </source>
</evidence>
<keyword evidence="8" id="KW-0732">Signal</keyword>
<dbReference type="Proteomes" id="UP000465266">
    <property type="component" value="Unassembled WGS sequence"/>
</dbReference>
<dbReference type="PANTHER" id="PTHR46206">
    <property type="entry name" value="CYTOCHROME P450"/>
    <property type="match status" value="1"/>
</dbReference>
<dbReference type="PRINTS" id="PR00465">
    <property type="entry name" value="EP450IV"/>
</dbReference>
<comment type="similarity">
    <text evidence="2">Belongs to the cytochrome P450 family.</text>
</comment>
<feature type="signal peptide" evidence="8">
    <location>
        <begin position="1"/>
        <end position="31"/>
    </location>
</feature>
<keyword evidence="6" id="KW-0408">Iron</keyword>
<keyword evidence="3" id="KW-0349">Heme</keyword>
<evidence type="ECO:0000256" key="3">
    <source>
        <dbReference type="ARBA" id="ARBA00022617"/>
    </source>
</evidence>
<comment type="cofactor">
    <cofactor evidence="1">
        <name>heme</name>
        <dbReference type="ChEBI" id="CHEBI:30413"/>
    </cofactor>
</comment>
<sequence>MQPPQMSTKPSHGTTYNVLFLFTLCIQCSFGSLLPKVATPLKEHWTDDADWHVVSPTATAEFLIPRLVSPVLAGDELGGNPVWLRAVLNYTKLSMKVGPELNLWPRLLRPLVSYLKPSCYRLRKYIREAKAIASPVIRKRALARTAGVQEEYLDGIRWFEEIANGRYYHPILVQMMAAVAFIETTGDLLAQVLIDLCGHADWEKIAQEMREEIISVFRETAVYRTALDKLTLMDSVLKESLRLKPASIMAMGRFATEDVELSDGTKIPKNSAVCIANVAMRDPNIYPNPDTFDPYRFANLVKAGDSTAYLVTPSPKHLGFGLGHSACPGRFLAALEVKAMLCHMLLKYDIKLADDCRPTVLVDGAFCSADPSAKIVVRRRQEEISL</sequence>
<gene>
    <name evidence="9" type="ORF">IFM53868_02449</name>
</gene>
<evidence type="ECO:0000256" key="4">
    <source>
        <dbReference type="ARBA" id="ARBA00022723"/>
    </source>
</evidence>
<evidence type="ECO:0000256" key="6">
    <source>
        <dbReference type="ARBA" id="ARBA00023004"/>
    </source>
</evidence>
<evidence type="ECO:0000313" key="10">
    <source>
        <dbReference type="Proteomes" id="UP000465266"/>
    </source>
</evidence>
<dbReference type="InterPro" id="IPR001128">
    <property type="entry name" value="Cyt_P450"/>
</dbReference>
<reference evidence="9 10" key="1">
    <citation type="submission" date="2020-01" db="EMBL/GenBank/DDBJ databases">
        <title>Draft genome sequence of Aspergillus udagawae IFM 53868.</title>
        <authorList>
            <person name="Takahashi H."/>
            <person name="Yaguchi T."/>
        </authorList>
    </citation>
    <scope>NUCLEOTIDE SEQUENCE [LARGE SCALE GENOMIC DNA]</scope>
    <source>
        <strain evidence="9 10">IFM 53868</strain>
    </source>
</reference>
<dbReference type="Gene3D" id="1.10.630.10">
    <property type="entry name" value="Cytochrome P450"/>
    <property type="match status" value="1"/>
</dbReference>
<evidence type="ECO:0000256" key="1">
    <source>
        <dbReference type="ARBA" id="ARBA00001971"/>
    </source>
</evidence>
<keyword evidence="4" id="KW-0479">Metal-binding</keyword>
<dbReference type="Pfam" id="PF00067">
    <property type="entry name" value="p450"/>
    <property type="match status" value="1"/>
</dbReference>
<evidence type="ECO:0000256" key="2">
    <source>
        <dbReference type="ARBA" id="ARBA00010617"/>
    </source>
</evidence>
<comment type="caution">
    <text evidence="9">The sequence shown here is derived from an EMBL/GenBank/DDBJ whole genome shotgun (WGS) entry which is preliminary data.</text>
</comment>